<dbReference type="Proteomes" id="UP000095087">
    <property type="component" value="Unassembled WGS sequence"/>
</dbReference>
<evidence type="ECO:0000313" key="9">
    <source>
        <dbReference type="EMBL" id="ODA65961.1"/>
    </source>
</evidence>
<dbReference type="Gene3D" id="3.10.25.10">
    <property type="entry name" value="Formyl transferase, C-terminal domain"/>
    <property type="match status" value="1"/>
</dbReference>
<reference evidence="9 10" key="1">
    <citation type="submission" date="2016-07" db="EMBL/GenBank/DDBJ databases">
        <title>Draft genome sequence of Methyloligella halotolerans C2T (VKM B-2706T=CCUG 61687T=DSM 25045T), a halotolerant polyhydroxybutyrate accumulating methylotroph.</title>
        <authorList>
            <person name="Vasilenko O.V."/>
            <person name="Doronina N.V."/>
            <person name="Poroshina M.N."/>
            <person name="Tarlachkov S.V."/>
            <person name="Trotsenko Y.A."/>
        </authorList>
    </citation>
    <scope>NUCLEOTIDE SEQUENCE [LARGE SCALE GENOMIC DNA]</scope>
    <source>
        <strain evidence="9 10">VKM B-2706</strain>
    </source>
</reference>
<dbReference type="AlphaFoldDB" id="A0A1E2RUT1"/>
<comment type="catalytic activity">
    <reaction evidence="7">
        <text>L-methionyl-tRNA(fMet) + (6R)-10-formyltetrahydrofolate = N-formyl-L-methionyl-tRNA(fMet) + (6S)-5,6,7,8-tetrahydrofolate + H(+)</text>
        <dbReference type="Rhea" id="RHEA:24380"/>
        <dbReference type="Rhea" id="RHEA-COMP:9952"/>
        <dbReference type="Rhea" id="RHEA-COMP:9953"/>
        <dbReference type="ChEBI" id="CHEBI:15378"/>
        <dbReference type="ChEBI" id="CHEBI:57453"/>
        <dbReference type="ChEBI" id="CHEBI:78530"/>
        <dbReference type="ChEBI" id="CHEBI:78844"/>
        <dbReference type="ChEBI" id="CHEBI:195366"/>
        <dbReference type="EC" id="2.1.2.9"/>
    </reaction>
</comment>
<dbReference type="InterPro" id="IPR011034">
    <property type="entry name" value="Formyl_transferase-like_C_sf"/>
</dbReference>
<dbReference type="CDD" id="cd08704">
    <property type="entry name" value="Met_tRNA_FMT_C"/>
    <property type="match status" value="1"/>
</dbReference>
<evidence type="ECO:0000256" key="3">
    <source>
        <dbReference type="ARBA" id="ARBA00012261"/>
    </source>
</evidence>
<comment type="caution">
    <text evidence="9">The sequence shown here is derived from an EMBL/GenBank/DDBJ whole genome shotgun (WGS) entry which is preliminary data.</text>
</comment>
<comment type="similarity">
    <text evidence="2">Belongs to the Fmt family.</text>
</comment>
<accession>A0A1E2RUT1</accession>
<dbReference type="SUPFAM" id="SSF50486">
    <property type="entry name" value="FMT C-terminal domain-like"/>
    <property type="match status" value="1"/>
</dbReference>
<evidence type="ECO:0000256" key="7">
    <source>
        <dbReference type="ARBA" id="ARBA00048558"/>
    </source>
</evidence>
<evidence type="ECO:0000256" key="2">
    <source>
        <dbReference type="ARBA" id="ARBA00010699"/>
    </source>
</evidence>
<dbReference type="Pfam" id="PF02911">
    <property type="entry name" value="Formyl_trans_C"/>
    <property type="match status" value="1"/>
</dbReference>
<evidence type="ECO:0000256" key="6">
    <source>
        <dbReference type="ARBA" id="ARBA00022917"/>
    </source>
</evidence>
<name>A0A1E2RUT1_9HYPH</name>
<evidence type="ECO:0000259" key="8">
    <source>
        <dbReference type="Pfam" id="PF02911"/>
    </source>
</evidence>
<evidence type="ECO:0000256" key="5">
    <source>
        <dbReference type="ARBA" id="ARBA00022679"/>
    </source>
</evidence>
<dbReference type="EC" id="2.1.2.9" evidence="3"/>
<evidence type="ECO:0000256" key="1">
    <source>
        <dbReference type="ARBA" id="ARBA00002606"/>
    </source>
</evidence>
<keyword evidence="5 9" id="KW-0808">Transferase</keyword>
<dbReference type="InterPro" id="IPR005793">
    <property type="entry name" value="Formyl_trans_C"/>
</dbReference>
<organism evidence="9 10">
    <name type="scientific">Methyloligella halotolerans</name>
    <dbReference type="NCBI Taxonomy" id="1177755"/>
    <lineage>
        <taxon>Bacteria</taxon>
        <taxon>Pseudomonadati</taxon>
        <taxon>Pseudomonadota</taxon>
        <taxon>Alphaproteobacteria</taxon>
        <taxon>Hyphomicrobiales</taxon>
        <taxon>Hyphomicrobiaceae</taxon>
        <taxon>Methyloligella</taxon>
    </lineage>
</organism>
<sequence>MLLSEIADGKGEPGTVIADPLVVACGKGAIRLLQIQRAGKRPMEAQDFLRGVPLAPGAKLL</sequence>
<dbReference type="GO" id="GO:0004479">
    <property type="term" value="F:methionyl-tRNA formyltransferase activity"/>
    <property type="evidence" value="ECO:0007669"/>
    <property type="project" value="UniProtKB-EC"/>
</dbReference>
<gene>
    <name evidence="9" type="ORF">A7A08_03104</name>
</gene>
<dbReference type="InterPro" id="IPR037022">
    <property type="entry name" value="Formyl_trans_C_sf"/>
</dbReference>
<dbReference type="EMBL" id="MASI01000012">
    <property type="protein sequence ID" value="ODA65961.1"/>
    <property type="molecule type" value="Genomic_DNA"/>
</dbReference>
<protein>
    <recommendedName>
        <fullName evidence="4">Methionyl-tRNA formyltransferase</fullName>
        <ecNumber evidence="3">2.1.2.9</ecNumber>
    </recommendedName>
</protein>
<keyword evidence="10" id="KW-1185">Reference proteome</keyword>
<feature type="domain" description="Formyl transferase C-terminal" evidence="8">
    <location>
        <begin position="10"/>
        <end position="52"/>
    </location>
</feature>
<dbReference type="InterPro" id="IPR044135">
    <property type="entry name" value="Met-tRNA-FMT_C"/>
</dbReference>
<evidence type="ECO:0000313" key="10">
    <source>
        <dbReference type="Proteomes" id="UP000095087"/>
    </source>
</evidence>
<keyword evidence="6" id="KW-0648">Protein biosynthesis</keyword>
<evidence type="ECO:0000256" key="4">
    <source>
        <dbReference type="ARBA" id="ARBA00016014"/>
    </source>
</evidence>
<proteinExistence type="inferred from homology"/>
<dbReference type="STRING" id="1177755.A7A08_03104"/>
<comment type="function">
    <text evidence="1">Attaches a formyl group to the free amino group of methionyl-tRNA(fMet). The formyl group appears to play a dual role in the initiator identity of N-formylmethionyl-tRNA by promoting its recognition by IF2 and preventing the misappropriation of this tRNA by the elongation apparatus.</text>
</comment>